<evidence type="ECO:0000256" key="3">
    <source>
        <dbReference type="ARBA" id="ARBA00022679"/>
    </source>
</evidence>
<dbReference type="GO" id="GO:0008615">
    <property type="term" value="P:pyridoxine biosynthetic process"/>
    <property type="evidence" value="ECO:0007669"/>
    <property type="project" value="UniProtKB-KW"/>
</dbReference>
<comment type="catalytic activity">
    <reaction evidence="8">
        <text>4-(phosphooxy)-L-threonine + 2-oxoglutarate = (R)-3-hydroxy-2-oxo-4-phosphooxybutanoate + L-glutamate</text>
        <dbReference type="Rhea" id="RHEA:16573"/>
        <dbReference type="ChEBI" id="CHEBI:16810"/>
        <dbReference type="ChEBI" id="CHEBI:29985"/>
        <dbReference type="ChEBI" id="CHEBI:58452"/>
        <dbReference type="ChEBI" id="CHEBI:58538"/>
        <dbReference type="EC" id="2.6.1.52"/>
    </reaction>
</comment>
<evidence type="ECO:0000256" key="8">
    <source>
        <dbReference type="ARBA" id="ARBA00047630"/>
    </source>
</evidence>
<protein>
    <recommendedName>
        <fullName evidence="2">Phosphoserine aminotransferase</fullName>
    </recommendedName>
    <alternativeName>
        <fullName evidence="7">Phosphohydroxythreonine aminotransferase</fullName>
    </alternativeName>
</protein>
<accession>A0A2X2BDC8</accession>
<keyword evidence="3 11" id="KW-0808">Transferase</keyword>
<dbReference type="SUPFAM" id="SSF53383">
    <property type="entry name" value="PLP-dependent transferases"/>
    <property type="match status" value="1"/>
</dbReference>
<dbReference type="InterPro" id="IPR000192">
    <property type="entry name" value="Aminotrans_V_dom"/>
</dbReference>
<dbReference type="EMBL" id="UAUE01000003">
    <property type="protein sequence ID" value="SPY94192.1"/>
    <property type="molecule type" value="Genomic_DNA"/>
</dbReference>
<dbReference type="PANTHER" id="PTHR43247:SF1">
    <property type="entry name" value="PHOSPHOSERINE AMINOTRANSFERASE"/>
    <property type="match status" value="1"/>
</dbReference>
<evidence type="ECO:0000259" key="10">
    <source>
        <dbReference type="Pfam" id="PF00266"/>
    </source>
</evidence>
<dbReference type="GO" id="GO:0030170">
    <property type="term" value="F:pyridoxal phosphate binding"/>
    <property type="evidence" value="ECO:0007669"/>
    <property type="project" value="TreeGrafter"/>
</dbReference>
<feature type="domain" description="Aminotransferase class V" evidence="10">
    <location>
        <begin position="4"/>
        <end position="87"/>
    </location>
</feature>
<dbReference type="AlphaFoldDB" id="A0A2X2BDC8"/>
<dbReference type="InterPro" id="IPR022278">
    <property type="entry name" value="Pser_aminoTfrase"/>
</dbReference>
<name>A0A2X2BDC8_PROMI</name>
<dbReference type="InterPro" id="IPR015421">
    <property type="entry name" value="PyrdxlP-dep_Trfase_major"/>
</dbReference>
<proteinExistence type="predicted"/>
<keyword evidence="11" id="KW-0032">Aminotransferase</keyword>
<evidence type="ECO:0000256" key="6">
    <source>
        <dbReference type="ARBA" id="ARBA00029440"/>
    </source>
</evidence>
<dbReference type="InterPro" id="IPR015424">
    <property type="entry name" value="PyrdxlP-dep_Trfase"/>
</dbReference>
<keyword evidence="4" id="KW-0663">Pyridoxal phosphate</keyword>
<comment type="pathway">
    <text evidence="6">Amino-acid biosynthesis.</text>
</comment>
<dbReference type="Pfam" id="PF00266">
    <property type="entry name" value="Aminotran_5"/>
    <property type="match status" value="1"/>
</dbReference>
<gene>
    <name evidence="11" type="primary">serC_1</name>
    <name evidence="11" type="ORF">NCTC10975_00528</name>
</gene>
<evidence type="ECO:0000256" key="4">
    <source>
        <dbReference type="ARBA" id="ARBA00022898"/>
    </source>
</evidence>
<organism evidence="11 12">
    <name type="scientific">Proteus mirabilis</name>
    <dbReference type="NCBI Taxonomy" id="584"/>
    <lineage>
        <taxon>Bacteria</taxon>
        <taxon>Pseudomonadati</taxon>
        <taxon>Pseudomonadota</taxon>
        <taxon>Gammaproteobacteria</taxon>
        <taxon>Enterobacterales</taxon>
        <taxon>Morganellaceae</taxon>
        <taxon>Proteus</taxon>
    </lineage>
</organism>
<dbReference type="Gene3D" id="3.40.640.10">
    <property type="entry name" value="Type I PLP-dependent aspartate aminotransferase-like (Major domain)"/>
    <property type="match status" value="1"/>
</dbReference>
<evidence type="ECO:0000256" key="7">
    <source>
        <dbReference type="ARBA" id="ARBA00031421"/>
    </source>
</evidence>
<evidence type="ECO:0000256" key="9">
    <source>
        <dbReference type="ARBA" id="ARBA00049007"/>
    </source>
</evidence>
<dbReference type="GO" id="GO:0006564">
    <property type="term" value="P:L-serine biosynthetic process"/>
    <property type="evidence" value="ECO:0007669"/>
    <property type="project" value="InterPro"/>
</dbReference>
<evidence type="ECO:0000313" key="12">
    <source>
        <dbReference type="Proteomes" id="UP000251485"/>
    </source>
</evidence>
<comment type="cofactor">
    <cofactor evidence="1">
        <name>pyridoxal 5'-phosphate</name>
        <dbReference type="ChEBI" id="CHEBI:597326"/>
    </cofactor>
</comment>
<evidence type="ECO:0000313" key="11">
    <source>
        <dbReference type="EMBL" id="SPY94192.1"/>
    </source>
</evidence>
<dbReference type="PANTHER" id="PTHR43247">
    <property type="entry name" value="PHOSPHOSERINE AMINOTRANSFERASE"/>
    <property type="match status" value="1"/>
</dbReference>
<reference evidence="11 12" key="1">
    <citation type="submission" date="2018-06" db="EMBL/GenBank/DDBJ databases">
        <authorList>
            <consortium name="Pathogen Informatics"/>
            <person name="Doyle S."/>
        </authorList>
    </citation>
    <scope>NUCLEOTIDE SEQUENCE [LARGE SCALE GENOMIC DNA]</scope>
    <source>
        <strain evidence="11 12">NCTC10975</strain>
    </source>
</reference>
<keyword evidence="5" id="KW-0664">Pyridoxine biosynthesis</keyword>
<evidence type="ECO:0000256" key="5">
    <source>
        <dbReference type="ARBA" id="ARBA00023096"/>
    </source>
</evidence>
<comment type="catalytic activity">
    <reaction evidence="9">
        <text>O-phospho-L-serine + 2-oxoglutarate = 3-phosphooxypyruvate + L-glutamate</text>
        <dbReference type="Rhea" id="RHEA:14329"/>
        <dbReference type="ChEBI" id="CHEBI:16810"/>
        <dbReference type="ChEBI" id="CHEBI:18110"/>
        <dbReference type="ChEBI" id="CHEBI:29985"/>
        <dbReference type="ChEBI" id="CHEBI:57524"/>
        <dbReference type="EC" id="2.6.1.52"/>
    </reaction>
</comment>
<dbReference type="GO" id="GO:0005737">
    <property type="term" value="C:cytoplasm"/>
    <property type="evidence" value="ECO:0007669"/>
    <property type="project" value="TreeGrafter"/>
</dbReference>
<dbReference type="GO" id="GO:0004648">
    <property type="term" value="F:O-phospho-L-serine:2-oxoglutarate aminotransferase activity"/>
    <property type="evidence" value="ECO:0007669"/>
    <property type="project" value="UniProtKB-EC"/>
</dbReference>
<dbReference type="Proteomes" id="UP000251485">
    <property type="component" value="Unassembled WGS sequence"/>
</dbReference>
<evidence type="ECO:0000256" key="2">
    <source>
        <dbReference type="ARBA" id="ARBA00021164"/>
    </source>
</evidence>
<evidence type="ECO:0000256" key="1">
    <source>
        <dbReference type="ARBA" id="ARBA00001933"/>
    </source>
</evidence>
<sequence>MSQVYNFSAGPAMLPAEVLRRAELELCNWHGLGRSVMEISHRSKEFLEVAHQAEQDLRDLLNVPENYKILFCHGGARGHFAALPLNLLGEKNHR</sequence>